<keyword evidence="6" id="KW-0012">Acyltransferase</keyword>
<evidence type="ECO:0000313" key="9">
    <source>
        <dbReference type="Proteomes" id="UP000663879"/>
    </source>
</evidence>
<evidence type="ECO:0000256" key="3">
    <source>
        <dbReference type="ARBA" id="ARBA00022692"/>
    </source>
</evidence>
<evidence type="ECO:0000256" key="7">
    <source>
        <dbReference type="SAM" id="Phobius"/>
    </source>
</evidence>
<dbReference type="GO" id="GO:0016020">
    <property type="term" value="C:membrane"/>
    <property type="evidence" value="ECO:0007669"/>
    <property type="project" value="UniProtKB-SubCell"/>
</dbReference>
<gene>
    <name evidence="8" type="ORF">OXX778_LOCUS13243</name>
</gene>
<dbReference type="Pfam" id="PF03062">
    <property type="entry name" value="MBOAT"/>
    <property type="match status" value="1"/>
</dbReference>
<dbReference type="OrthoDB" id="286734at2759"/>
<feature type="transmembrane region" description="Helical" evidence="7">
    <location>
        <begin position="359"/>
        <end position="376"/>
    </location>
</feature>
<evidence type="ECO:0000256" key="6">
    <source>
        <dbReference type="ARBA" id="ARBA00023315"/>
    </source>
</evidence>
<name>A0A814C6L7_9BILA</name>
<sequence length="452" mass="52983">MVVKILLDSLGLDKSKFLITQLISLIIGLAFRQFVKASPKNVVKRHVIEILLGLCLGYFCFDNDFFHLISIALISLFLMKTCPRNNIHIIVFAFTIIYLSCVHLYFQIYFYGQKNFDITSPLMIFVQKLTYLAFSYSDGLKAKESLNDYQKLNVLNEFPSMLEYFSYLFHFQGIIIGPGCNYKDYIEFIDGTNIRKHHEKTFARNLKPSVRKALFKKILMVLIMSVIFFKFSLVYPFTSNIDPIILSSPFWYRILYLHFTCEGQRLYYYIPWTLSDAVNNASGFGFNGYDDKGESKWDLLTNINILELETSTSIKHVIDNWHIQSNIWLRRVLYERLPKGKTLGVFFISSLWHGFYPGYYFSLVFSAIVVYVGRGIRRNIRPMFQNKYLSLIYSIIGWIITQLLSAYMMCPFFLLKIESSIKFLNSFYWIGHIIIFILIFILPKQSFKSKSS</sequence>
<proteinExistence type="predicted"/>
<dbReference type="GO" id="GO:0016746">
    <property type="term" value="F:acyltransferase activity"/>
    <property type="evidence" value="ECO:0007669"/>
    <property type="project" value="UniProtKB-KW"/>
</dbReference>
<comment type="caution">
    <text evidence="8">The sequence shown here is derived from an EMBL/GenBank/DDBJ whole genome shotgun (WGS) entry which is preliminary data.</text>
</comment>
<dbReference type="Proteomes" id="UP000663879">
    <property type="component" value="Unassembled WGS sequence"/>
</dbReference>
<keyword evidence="9" id="KW-1185">Reference proteome</keyword>
<dbReference type="AlphaFoldDB" id="A0A814C6L7"/>
<feature type="transmembrane region" description="Helical" evidence="7">
    <location>
        <begin position="89"/>
        <end position="112"/>
    </location>
</feature>
<dbReference type="EMBL" id="CAJNOC010002509">
    <property type="protein sequence ID" value="CAF0937475.1"/>
    <property type="molecule type" value="Genomic_DNA"/>
</dbReference>
<reference evidence="8" key="1">
    <citation type="submission" date="2021-02" db="EMBL/GenBank/DDBJ databases">
        <authorList>
            <person name="Nowell W R."/>
        </authorList>
    </citation>
    <scope>NUCLEOTIDE SEQUENCE</scope>
    <source>
        <strain evidence="8">Ploen Becks lab</strain>
    </source>
</reference>
<keyword evidence="5 7" id="KW-0472">Membrane</keyword>
<keyword evidence="2" id="KW-0808">Transferase</keyword>
<evidence type="ECO:0000313" key="8">
    <source>
        <dbReference type="EMBL" id="CAF0937475.1"/>
    </source>
</evidence>
<feature type="transmembrane region" description="Helical" evidence="7">
    <location>
        <begin position="218"/>
        <end position="238"/>
    </location>
</feature>
<dbReference type="PANTHER" id="PTHR13906:SF4">
    <property type="entry name" value="LYSOPHOSPHOLIPID ACYLTRANSFERASE 6"/>
    <property type="match status" value="1"/>
</dbReference>
<evidence type="ECO:0000256" key="4">
    <source>
        <dbReference type="ARBA" id="ARBA00022989"/>
    </source>
</evidence>
<organism evidence="8 9">
    <name type="scientific">Brachionus calyciflorus</name>
    <dbReference type="NCBI Taxonomy" id="104777"/>
    <lineage>
        <taxon>Eukaryota</taxon>
        <taxon>Metazoa</taxon>
        <taxon>Spiralia</taxon>
        <taxon>Gnathifera</taxon>
        <taxon>Rotifera</taxon>
        <taxon>Eurotatoria</taxon>
        <taxon>Monogononta</taxon>
        <taxon>Pseudotrocha</taxon>
        <taxon>Ploima</taxon>
        <taxon>Brachionidae</taxon>
        <taxon>Brachionus</taxon>
    </lineage>
</organism>
<dbReference type="InterPro" id="IPR049941">
    <property type="entry name" value="LPLAT_7/PORCN-like"/>
</dbReference>
<feature type="transmembrane region" description="Helical" evidence="7">
    <location>
        <begin position="17"/>
        <end position="35"/>
    </location>
</feature>
<evidence type="ECO:0000256" key="1">
    <source>
        <dbReference type="ARBA" id="ARBA00004141"/>
    </source>
</evidence>
<protein>
    <submittedName>
        <fullName evidence="8">Uncharacterized protein</fullName>
    </submittedName>
</protein>
<dbReference type="GO" id="GO:0030258">
    <property type="term" value="P:lipid modification"/>
    <property type="evidence" value="ECO:0007669"/>
    <property type="project" value="TreeGrafter"/>
</dbReference>
<evidence type="ECO:0000256" key="5">
    <source>
        <dbReference type="ARBA" id="ARBA00023136"/>
    </source>
</evidence>
<accession>A0A814C6L7</accession>
<keyword evidence="3 7" id="KW-0812">Transmembrane</keyword>
<feature type="transmembrane region" description="Helical" evidence="7">
    <location>
        <begin position="388"/>
        <end position="414"/>
    </location>
</feature>
<feature type="transmembrane region" description="Helical" evidence="7">
    <location>
        <begin position="426"/>
        <end position="443"/>
    </location>
</feature>
<feature type="transmembrane region" description="Helical" evidence="7">
    <location>
        <begin position="42"/>
        <end position="59"/>
    </location>
</feature>
<comment type="subcellular location">
    <subcellularLocation>
        <location evidence="1">Membrane</location>
        <topology evidence="1">Multi-pass membrane protein</topology>
    </subcellularLocation>
</comment>
<keyword evidence="4 7" id="KW-1133">Transmembrane helix</keyword>
<evidence type="ECO:0000256" key="2">
    <source>
        <dbReference type="ARBA" id="ARBA00022679"/>
    </source>
</evidence>
<dbReference type="PANTHER" id="PTHR13906">
    <property type="entry name" value="PORCUPINE"/>
    <property type="match status" value="1"/>
</dbReference>
<dbReference type="InterPro" id="IPR004299">
    <property type="entry name" value="MBOAT_fam"/>
</dbReference>